<dbReference type="InterPro" id="IPR011613">
    <property type="entry name" value="GH15-like"/>
</dbReference>
<gene>
    <name evidence="3" type="ORF">OFY01_25435</name>
</gene>
<dbReference type="Proteomes" id="UP001163064">
    <property type="component" value="Unassembled WGS sequence"/>
</dbReference>
<comment type="caution">
    <text evidence="3">The sequence shown here is derived from an EMBL/GenBank/DDBJ whole genome shotgun (WGS) entry which is preliminary data.</text>
</comment>
<evidence type="ECO:0000313" key="3">
    <source>
        <dbReference type="EMBL" id="MCX3063044.1"/>
    </source>
</evidence>
<dbReference type="InterPro" id="IPR008928">
    <property type="entry name" value="6-hairpin_glycosidase_sf"/>
</dbReference>
<dbReference type="GO" id="GO:0016787">
    <property type="term" value="F:hydrolase activity"/>
    <property type="evidence" value="ECO:0007669"/>
    <property type="project" value="UniProtKB-KW"/>
</dbReference>
<evidence type="ECO:0000259" key="1">
    <source>
        <dbReference type="Pfam" id="PF00723"/>
    </source>
</evidence>
<name>A0ABT3U1A3_9ACTN</name>
<dbReference type="EMBL" id="JAPHNL010000292">
    <property type="protein sequence ID" value="MCX3063044.1"/>
    <property type="molecule type" value="Genomic_DNA"/>
</dbReference>
<feature type="domain" description="Trehalase-like N-terminal" evidence="2">
    <location>
        <begin position="24"/>
        <end position="202"/>
    </location>
</feature>
<keyword evidence="3" id="KW-0378">Hydrolase</keyword>
<dbReference type="Gene3D" id="1.50.10.10">
    <property type="match status" value="1"/>
</dbReference>
<dbReference type="PANTHER" id="PTHR31616">
    <property type="entry name" value="TREHALASE"/>
    <property type="match status" value="1"/>
</dbReference>
<dbReference type="RefSeq" id="WP_266603655.1">
    <property type="nucleotide sequence ID" value="NZ_JAPHNL010000292.1"/>
</dbReference>
<evidence type="ECO:0000259" key="2">
    <source>
        <dbReference type="Pfam" id="PF19291"/>
    </source>
</evidence>
<organism evidence="3 4">
    <name type="scientific">Streptomyces beihaiensis</name>
    <dbReference type="NCBI Taxonomy" id="2984495"/>
    <lineage>
        <taxon>Bacteria</taxon>
        <taxon>Bacillati</taxon>
        <taxon>Actinomycetota</taxon>
        <taxon>Actinomycetes</taxon>
        <taxon>Kitasatosporales</taxon>
        <taxon>Streptomycetaceae</taxon>
        <taxon>Streptomyces</taxon>
    </lineage>
</organism>
<dbReference type="PANTHER" id="PTHR31616:SF10">
    <property type="entry name" value="TREHALASE"/>
    <property type="match status" value="1"/>
</dbReference>
<evidence type="ECO:0000313" key="4">
    <source>
        <dbReference type="Proteomes" id="UP001163064"/>
    </source>
</evidence>
<reference evidence="3" key="1">
    <citation type="submission" date="2022-10" db="EMBL/GenBank/DDBJ databases">
        <title>Streptomyces beihaiensis sp. nov., a chitin degrading actinobacterium, isolated from shrimp pond soil.</title>
        <authorList>
            <person name="Xie J."/>
            <person name="Shen N."/>
        </authorList>
    </citation>
    <scope>NUCLEOTIDE SEQUENCE</scope>
    <source>
        <strain evidence="3">GXMU-J5</strain>
    </source>
</reference>
<dbReference type="Pfam" id="PF19291">
    <property type="entry name" value="TREH_N"/>
    <property type="match status" value="1"/>
</dbReference>
<dbReference type="SUPFAM" id="SSF48208">
    <property type="entry name" value="Six-hairpin glycosidases"/>
    <property type="match status" value="1"/>
</dbReference>
<dbReference type="InterPro" id="IPR045582">
    <property type="entry name" value="Trehalase-like_N"/>
</dbReference>
<keyword evidence="4" id="KW-1185">Reference proteome</keyword>
<sequence length="592" mass="65436">MEDTPEMPKAARDGACPPWALREYAVLADGERGAVMDPQGRIVWLCAPRWHSDAVFSSLIGGPGHFAVEPADDWHVWGGYYEDGTLIRVNRWVSADSVIECRDALAMPSSADRLLLLRRMRVQQGEGRFRMSLDPRPGFGAHRMRDPRLEGDVWTAQAPGLRLRLLGARHAVWRPETGLSGEIRLRRGEEHDLVLELARGHAADRLDPCELWDATEREWAHAVPDCSALAAPRDARHAYAVLRGLTSAAGGMVAATTSLPERANTGRSYDYRFTWLRDQCYAGLAIAAHGPHDLLDSAVRFTAERILEDGEHVRPAYTVNGGTVPEQRPLALSGYPGGSDRIGNEAATQFQLDTFGEALQLFAAAAHHDRLTPDAERAMHVAADAVRRNWRRLDAGLWELEDRWWTHSRLSVVGGLRRAAQVVPRTGARRYTEIADAVLSETRRRCLRSDGRWRRAAANDGAEAALLVPIARGLPSVDGPSAAITRAFIENGLTDDRYVYRFEHSGAALGEAEGAFLLCGFMMALATDRLGDRGRALRWFERTRAACGPPGLLAEEYDVRQHQLRGNLPQAFVHAALLECAVRLDDASALPF</sequence>
<dbReference type="Pfam" id="PF00723">
    <property type="entry name" value="Glyco_hydro_15"/>
    <property type="match status" value="1"/>
</dbReference>
<dbReference type="InterPro" id="IPR012341">
    <property type="entry name" value="6hp_glycosidase-like_sf"/>
</dbReference>
<protein>
    <submittedName>
        <fullName evidence="3">Glycoside hydrolase family 15 protein</fullName>
    </submittedName>
</protein>
<feature type="domain" description="GH15-like" evidence="1">
    <location>
        <begin position="248"/>
        <end position="581"/>
    </location>
</feature>
<proteinExistence type="predicted"/>
<accession>A0ABT3U1A3</accession>